<comment type="caution">
    <text evidence="2">The sequence shown here is derived from an EMBL/GenBank/DDBJ whole genome shotgun (WGS) entry which is preliminary data.</text>
</comment>
<evidence type="ECO:0000313" key="3">
    <source>
        <dbReference type="Proteomes" id="UP000317043"/>
    </source>
</evidence>
<dbReference type="AlphaFoldDB" id="A0A543B3E7"/>
<feature type="chain" id="PRO_5022231986" evidence="1">
    <location>
        <begin position="39"/>
        <end position="132"/>
    </location>
</feature>
<name>A0A543B3E7_9ACTN</name>
<dbReference type="InParanoid" id="A0A543B3E7"/>
<organism evidence="2 3">
    <name type="scientific">Stackebrandtia endophytica</name>
    <dbReference type="NCBI Taxonomy" id="1496996"/>
    <lineage>
        <taxon>Bacteria</taxon>
        <taxon>Bacillati</taxon>
        <taxon>Actinomycetota</taxon>
        <taxon>Actinomycetes</taxon>
        <taxon>Glycomycetales</taxon>
        <taxon>Glycomycetaceae</taxon>
        <taxon>Stackebrandtia</taxon>
    </lineage>
</organism>
<evidence type="ECO:0000256" key="1">
    <source>
        <dbReference type="SAM" id="SignalP"/>
    </source>
</evidence>
<reference evidence="2 3" key="1">
    <citation type="submission" date="2019-06" db="EMBL/GenBank/DDBJ databases">
        <title>Sequencing the genomes of 1000 actinobacteria strains.</title>
        <authorList>
            <person name="Klenk H.-P."/>
        </authorList>
    </citation>
    <scope>NUCLEOTIDE SEQUENCE [LARGE SCALE GENOMIC DNA]</scope>
    <source>
        <strain evidence="2 3">DSM 45928</strain>
    </source>
</reference>
<dbReference type="OrthoDB" id="4223102at2"/>
<dbReference type="RefSeq" id="WP_142044618.1">
    <property type="nucleotide sequence ID" value="NZ_JBHTGS010000002.1"/>
</dbReference>
<accession>A0A543B3E7</accession>
<evidence type="ECO:0000313" key="2">
    <source>
        <dbReference type="EMBL" id="TQL79367.1"/>
    </source>
</evidence>
<protein>
    <submittedName>
        <fullName evidence="2">Uncharacterized protein</fullName>
    </submittedName>
</protein>
<feature type="signal peptide" evidence="1">
    <location>
        <begin position="1"/>
        <end position="38"/>
    </location>
</feature>
<sequence>MSISSALRRGAAVAAVSAAAVVALAGTASAVVAPYAQAAGSINADGTIRQSKAVLQVSKPDVGRYCIQLDVNTPINELVATATPLSGAPWDTQIFVTVWPTAACNHDNSALTVLTGKATGGYQDTAFNFVVS</sequence>
<keyword evidence="3" id="KW-1185">Reference proteome</keyword>
<dbReference type="Proteomes" id="UP000317043">
    <property type="component" value="Unassembled WGS sequence"/>
</dbReference>
<gene>
    <name evidence="2" type="ORF">FB566_4968</name>
</gene>
<proteinExistence type="predicted"/>
<keyword evidence="1" id="KW-0732">Signal</keyword>
<dbReference type="EMBL" id="VFOW01000001">
    <property type="protein sequence ID" value="TQL79367.1"/>
    <property type="molecule type" value="Genomic_DNA"/>
</dbReference>